<name>A0A0B6ZUD6_9EUPU</name>
<proteinExistence type="predicted"/>
<reference evidence="1" key="1">
    <citation type="submission" date="2014-12" db="EMBL/GenBank/DDBJ databases">
        <title>Insight into the proteome of Arion vulgaris.</title>
        <authorList>
            <person name="Aradska J."/>
            <person name="Bulat T."/>
            <person name="Smidak R."/>
            <person name="Sarate P."/>
            <person name="Gangsoo J."/>
            <person name="Sialana F."/>
            <person name="Bilban M."/>
            <person name="Lubec G."/>
        </authorList>
    </citation>
    <scope>NUCLEOTIDE SEQUENCE</scope>
    <source>
        <tissue evidence="1">Skin</tissue>
    </source>
</reference>
<gene>
    <name evidence="1" type="primary">ORF81480</name>
</gene>
<dbReference type="AlphaFoldDB" id="A0A0B6ZUD6"/>
<protein>
    <submittedName>
        <fullName evidence="1">Uncharacterized protein</fullName>
    </submittedName>
</protein>
<sequence length="51" mass="5697">MCLCKGSGFNMKLCKWSSGFNMYDGHINQFTRSVSISPCIIFRACLQVCAV</sequence>
<evidence type="ECO:0000313" key="1">
    <source>
        <dbReference type="EMBL" id="CEK72213.1"/>
    </source>
</evidence>
<dbReference type="EMBL" id="HACG01025348">
    <property type="protein sequence ID" value="CEK72213.1"/>
    <property type="molecule type" value="Transcribed_RNA"/>
</dbReference>
<organism evidence="1">
    <name type="scientific">Arion vulgaris</name>
    <dbReference type="NCBI Taxonomy" id="1028688"/>
    <lineage>
        <taxon>Eukaryota</taxon>
        <taxon>Metazoa</taxon>
        <taxon>Spiralia</taxon>
        <taxon>Lophotrochozoa</taxon>
        <taxon>Mollusca</taxon>
        <taxon>Gastropoda</taxon>
        <taxon>Heterobranchia</taxon>
        <taxon>Euthyneura</taxon>
        <taxon>Panpulmonata</taxon>
        <taxon>Eupulmonata</taxon>
        <taxon>Stylommatophora</taxon>
        <taxon>Helicina</taxon>
        <taxon>Arionoidea</taxon>
        <taxon>Arionidae</taxon>
        <taxon>Arion</taxon>
    </lineage>
</organism>
<accession>A0A0B6ZUD6</accession>
<feature type="non-terminal residue" evidence="1">
    <location>
        <position position="51"/>
    </location>
</feature>